<protein>
    <submittedName>
        <fullName evidence="3">Membrane-associated phospholipid phosphatase</fullName>
    </submittedName>
</protein>
<dbReference type="SUPFAM" id="SSF48317">
    <property type="entry name" value="Acid phosphatase/Vanadium-dependent haloperoxidase"/>
    <property type="match status" value="1"/>
</dbReference>
<dbReference type="EMBL" id="JACCCO010000004">
    <property type="protein sequence ID" value="NYF44639.1"/>
    <property type="molecule type" value="Genomic_DNA"/>
</dbReference>
<evidence type="ECO:0000259" key="2">
    <source>
        <dbReference type="Pfam" id="PF01569"/>
    </source>
</evidence>
<dbReference type="Proteomes" id="UP000576393">
    <property type="component" value="Unassembled WGS sequence"/>
</dbReference>
<sequence length="181" mass="18175">MFAPMWIVMGLPLVVGAVTSGWTGFGWGALAAGLCGGVPAVVIFGGVRRGWFGDWHIGERSQRPKLVAVIVALVVLTLALLMVLGAPAVMVASVAIMLATLAVVGPITLRWKISFHSAVAAGAVVMLTAVLPAAPVLVAGAVAVALIGWSRIVLGDHTVRQVLAGAAAGAAATAATLTALL</sequence>
<dbReference type="AlphaFoldDB" id="A0A852V847"/>
<feature type="transmembrane region" description="Helical" evidence="1">
    <location>
        <begin position="26"/>
        <end position="45"/>
    </location>
</feature>
<gene>
    <name evidence="3" type="ORF">HDA43_006881</name>
</gene>
<evidence type="ECO:0000313" key="4">
    <source>
        <dbReference type="Proteomes" id="UP000576393"/>
    </source>
</evidence>
<evidence type="ECO:0000313" key="3">
    <source>
        <dbReference type="EMBL" id="NYF44639.1"/>
    </source>
</evidence>
<feature type="domain" description="Phosphatidic acid phosphatase type 2/haloperoxidase" evidence="2">
    <location>
        <begin position="114"/>
        <end position="177"/>
    </location>
</feature>
<accession>A0A852V847</accession>
<dbReference type="InterPro" id="IPR036938">
    <property type="entry name" value="PAP2/HPO_sf"/>
</dbReference>
<dbReference type="InterPro" id="IPR000326">
    <property type="entry name" value="PAP2/HPO"/>
</dbReference>
<feature type="transmembrane region" description="Helical" evidence="1">
    <location>
        <begin position="90"/>
        <end position="109"/>
    </location>
</feature>
<keyword evidence="4" id="KW-1185">Reference proteome</keyword>
<feature type="transmembrane region" description="Helical" evidence="1">
    <location>
        <begin position="66"/>
        <end position="84"/>
    </location>
</feature>
<comment type="caution">
    <text evidence="3">The sequence shown here is derived from an EMBL/GenBank/DDBJ whole genome shotgun (WGS) entry which is preliminary data.</text>
</comment>
<name>A0A852V847_9ACTN</name>
<keyword evidence="1" id="KW-0812">Transmembrane</keyword>
<organism evidence="3 4">
    <name type="scientific">Streptosporangium sandarakinum</name>
    <dbReference type="NCBI Taxonomy" id="1260955"/>
    <lineage>
        <taxon>Bacteria</taxon>
        <taxon>Bacillati</taxon>
        <taxon>Actinomycetota</taxon>
        <taxon>Actinomycetes</taxon>
        <taxon>Streptosporangiales</taxon>
        <taxon>Streptosporangiaceae</taxon>
        <taxon>Streptosporangium</taxon>
    </lineage>
</organism>
<dbReference type="Pfam" id="PF01569">
    <property type="entry name" value="PAP2"/>
    <property type="match status" value="1"/>
</dbReference>
<dbReference type="Gene3D" id="1.20.144.10">
    <property type="entry name" value="Phosphatidic acid phosphatase type 2/haloperoxidase"/>
    <property type="match status" value="1"/>
</dbReference>
<proteinExistence type="predicted"/>
<keyword evidence="1" id="KW-1133">Transmembrane helix</keyword>
<reference evidence="3 4" key="1">
    <citation type="submission" date="2020-07" db="EMBL/GenBank/DDBJ databases">
        <title>Sequencing the genomes of 1000 actinobacteria strains.</title>
        <authorList>
            <person name="Klenk H.-P."/>
        </authorList>
    </citation>
    <scope>NUCLEOTIDE SEQUENCE [LARGE SCALE GENOMIC DNA]</scope>
    <source>
        <strain evidence="3 4">DSM 45763</strain>
    </source>
</reference>
<evidence type="ECO:0000256" key="1">
    <source>
        <dbReference type="SAM" id="Phobius"/>
    </source>
</evidence>
<keyword evidence="1" id="KW-0472">Membrane</keyword>
<feature type="transmembrane region" description="Helical" evidence="1">
    <location>
        <begin position="161"/>
        <end position="180"/>
    </location>
</feature>
<feature type="transmembrane region" description="Helical" evidence="1">
    <location>
        <begin position="121"/>
        <end position="149"/>
    </location>
</feature>